<sequence>MEFVYEPANENIRVVVGVEFGTTYSGFAYAYVQENKEKIEIVVNEEWGGFKSPNKTNTALQYDENYRAVVNWGAGALSPEPTRRKRYKLPKPVEYFQLYLIVDVPEEKKPKLPQEITFEKAIADFVKWVGDL</sequence>
<dbReference type="PANTHER" id="PTHR14187:SF5">
    <property type="entry name" value="HEAT SHOCK 70 KDA PROTEIN 12A"/>
    <property type="match status" value="1"/>
</dbReference>
<gene>
    <name evidence="1" type="ORF">F8M41_011597</name>
</gene>
<organism evidence="1 2">
    <name type="scientific">Gigaspora margarita</name>
    <dbReference type="NCBI Taxonomy" id="4874"/>
    <lineage>
        <taxon>Eukaryota</taxon>
        <taxon>Fungi</taxon>
        <taxon>Fungi incertae sedis</taxon>
        <taxon>Mucoromycota</taxon>
        <taxon>Glomeromycotina</taxon>
        <taxon>Glomeromycetes</taxon>
        <taxon>Diversisporales</taxon>
        <taxon>Gigasporaceae</taxon>
        <taxon>Gigaspora</taxon>
    </lineage>
</organism>
<dbReference type="Proteomes" id="UP000439903">
    <property type="component" value="Unassembled WGS sequence"/>
</dbReference>
<evidence type="ECO:0000313" key="2">
    <source>
        <dbReference type="Proteomes" id="UP000439903"/>
    </source>
</evidence>
<dbReference type="OrthoDB" id="2963168at2759"/>
<dbReference type="InterPro" id="IPR043129">
    <property type="entry name" value="ATPase_NBD"/>
</dbReference>
<dbReference type="PANTHER" id="PTHR14187">
    <property type="entry name" value="ALPHA KINASE/ELONGATION FACTOR 2 KINASE"/>
    <property type="match status" value="1"/>
</dbReference>
<dbReference type="AlphaFoldDB" id="A0A8H3X247"/>
<name>A0A8H3X247_GIGMA</name>
<comment type="caution">
    <text evidence="1">The sequence shown here is derived from an EMBL/GenBank/DDBJ whole genome shotgun (WGS) entry which is preliminary data.</text>
</comment>
<dbReference type="SUPFAM" id="SSF53067">
    <property type="entry name" value="Actin-like ATPase domain"/>
    <property type="match status" value="1"/>
</dbReference>
<evidence type="ECO:0000313" key="1">
    <source>
        <dbReference type="EMBL" id="KAF0384492.1"/>
    </source>
</evidence>
<dbReference type="EMBL" id="WTPW01002377">
    <property type="protein sequence ID" value="KAF0384492.1"/>
    <property type="molecule type" value="Genomic_DNA"/>
</dbReference>
<accession>A0A8H3X247</accession>
<keyword evidence="2" id="KW-1185">Reference proteome</keyword>
<reference evidence="1 2" key="1">
    <citation type="journal article" date="2019" name="Environ. Microbiol.">
        <title>At the nexus of three kingdoms: the genome of the mycorrhizal fungus Gigaspora margarita provides insights into plant, endobacterial and fungal interactions.</title>
        <authorList>
            <person name="Venice F."/>
            <person name="Ghignone S."/>
            <person name="Salvioli di Fossalunga A."/>
            <person name="Amselem J."/>
            <person name="Novero M."/>
            <person name="Xianan X."/>
            <person name="Sedzielewska Toro K."/>
            <person name="Morin E."/>
            <person name="Lipzen A."/>
            <person name="Grigoriev I.V."/>
            <person name="Henrissat B."/>
            <person name="Martin F.M."/>
            <person name="Bonfante P."/>
        </authorList>
    </citation>
    <scope>NUCLEOTIDE SEQUENCE [LARGE SCALE GENOMIC DNA]</scope>
    <source>
        <strain evidence="1 2">BEG34</strain>
    </source>
</reference>
<proteinExistence type="predicted"/>
<protein>
    <submittedName>
        <fullName evidence="1">Hsp70 family protein</fullName>
    </submittedName>
</protein>
<dbReference type="Gene3D" id="3.30.420.40">
    <property type="match status" value="1"/>
</dbReference>